<protein>
    <recommendedName>
        <fullName evidence="2">CAAX prenyl protease 2/Lysostaphin resistance protein A-like domain-containing protein</fullName>
    </recommendedName>
</protein>
<proteinExistence type="predicted"/>
<feature type="transmembrane region" description="Helical" evidence="1">
    <location>
        <begin position="99"/>
        <end position="118"/>
    </location>
</feature>
<feature type="transmembrane region" description="Helical" evidence="1">
    <location>
        <begin position="153"/>
        <end position="172"/>
    </location>
</feature>
<feature type="transmembrane region" description="Helical" evidence="1">
    <location>
        <begin position="59"/>
        <end position="78"/>
    </location>
</feature>
<evidence type="ECO:0000313" key="3">
    <source>
        <dbReference type="EMBL" id="GAA5182702.1"/>
    </source>
</evidence>
<keyword evidence="1" id="KW-1133">Transmembrane helix</keyword>
<dbReference type="InterPro" id="IPR003675">
    <property type="entry name" value="Rce1/LyrA-like_dom"/>
</dbReference>
<sequence>MMTTLDPRSSPPVSDFPRFGWPSAVLRHLAPAVLAFAGALALKPLVSRLGLPADFSLDVAFALLLTPVELSILLVAAHRATGRWSLRALPAVLAYRRPLRRWVLLVPPLFAVALIAAVTSGPLTDALAAHCAGLYPHWLLPSYDATSGFSRPVLVATMLVALAVDGVTNPIVEELYFRAYLLPRLPVAGWTAVPVSAALFTVQHYWQPWNWPLIFVLELILTTLVVRLRSYRLGMVMHVLANSFGILVTLVGVLN</sequence>
<keyword evidence="1" id="KW-0812">Transmembrane</keyword>
<feature type="transmembrane region" description="Helical" evidence="1">
    <location>
        <begin position="184"/>
        <end position="203"/>
    </location>
</feature>
<feature type="domain" description="CAAX prenyl protease 2/Lysostaphin resistance protein A-like" evidence="2">
    <location>
        <begin position="158"/>
        <end position="243"/>
    </location>
</feature>
<comment type="caution">
    <text evidence="3">The sequence shown here is derived from an EMBL/GenBank/DDBJ whole genome shotgun (WGS) entry which is preliminary data.</text>
</comment>
<evidence type="ECO:0000259" key="2">
    <source>
        <dbReference type="Pfam" id="PF02517"/>
    </source>
</evidence>
<feature type="transmembrane region" description="Helical" evidence="1">
    <location>
        <begin position="209"/>
        <end position="228"/>
    </location>
</feature>
<dbReference type="EMBL" id="BAABJQ010000005">
    <property type="protein sequence ID" value="GAA5182702.1"/>
    <property type="molecule type" value="Genomic_DNA"/>
</dbReference>
<keyword evidence="1" id="KW-0472">Membrane</keyword>
<keyword evidence="4" id="KW-1185">Reference proteome</keyword>
<dbReference type="Proteomes" id="UP001501570">
    <property type="component" value="Unassembled WGS sequence"/>
</dbReference>
<feature type="transmembrane region" description="Helical" evidence="1">
    <location>
        <begin position="235"/>
        <end position="254"/>
    </location>
</feature>
<evidence type="ECO:0000256" key="1">
    <source>
        <dbReference type="SAM" id="Phobius"/>
    </source>
</evidence>
<evidence type="ECO:0000313" key="4">
    <source>
        <dbReference type="Proteomes" id="UP001501570"/>
    </source>
</evidence>
<dbReference type="RefSeq" id="WP_345628278.1">
    <property type="nucleotide sequence ID" value="NZ_BAABJQ010000005.1"/>
</dbReference>
<dbReference type="Pfam" id="PF02517">
    <property type="entry name" value="Rce1-like"/>
    <property type="match status" value="1"/>
</dbReference>
<gene>
    <name evidence="3" type="ORF">GCM10023322_20200</name>
</gene>
<name>A0ABP9RNR8_9ACTN</name>
<accession>A0ABP9RNR8</accession>
<reference evidence="4" key="1">
    <citation type="journal article" date="2019" name="Int. J. Syst. Evol. Microbiol.">
        <title>The Global Catalogue of Microorganisms (GCM) 10K type strain sequencing project: providing services to taxonomists for standard genome sequencing and annotation.</title>
        <authorList>
            <consortium name="The Broad Institute Genomics Platform"/>
            <consortium name="The Broad Institute Genome Sequencing Center for Infectious Disease"/>
            <person name="Wu L."/>
            <person name="Ma J."/>
        </authorList>
    </citation>
    <scope>NUCLEOTIDE SEQUENCE [LARGE SCALE GENOMIC DNA]</scope>
    <source>
        <strain evidence="4">JCM 18304</strain>
    </source>
</reference>
<organism evidence="3 4">
    <name type="scientific">Rugosimonospora acidiphila</name>
    <dbReference type="NCBI Taxonomy" id="556531"/>
    <lineage>
        <taxon>Bacteria</taxon>
        <taxon>Bacillati</taxon>
        <taxon>Actinomycetota</taxon>
        <taxon>Actinomycetes</taxon>
        <taxon>Micromonosporales</taxon>
        <taxon>Micromonosporaceae</taxon>
        <taxon>Rugosimonospora</taxon>
    </lineage>
</organism>